<protein>
    <recommendedName>
        <fullName evidence="3">Heterokaryon incompatibility domain-containing protein</fullName>
    </recommendedName>
</protein>
<evidence type="ECO:0008006" key="3">
    <source>
        <dbReference type="Google" id="ProtNLM"/>
    </source>
</evidence>
<evidence type="ECO:0000313" key="2">
    <source>
        <dbReference type="Proteomes" id="UP001480595"/>
    </source>
</evidence>
<comment type="caution">
    <text evidence="1">The sequence shown here is derived from an EMBL/GenBank/DDBJ whole genome shotgun (WGS) entry which is preliminary data.</text>
</comment>
<reference evidence="1 2" key="1">
    <citation type="submission" date="2023-01" db="EMBL/GenBank/DDBJ databases">
        <title>Analysis of 21 Apiospora genomes using comparative genomics revels a genus with tremendous synthesis potential of carbohydrate active enzymes and secondary metabolites.</title>
        <authorList>
            <person name="Sorensen T."/>
        </authorList>
    </citation>
    <scope>NUCLEOTIDE SEQUENCE [LARGE SCALE GENOMIC DNA]</scope>
    <source>
        <strain evidence="1 2">CBS 135458</strain>
    </source>
</reference>
<proteinExistence type="predicted"/>
<keyword evidence="2" id="KW-1185">Reference proteome</keyword>
<dbReference type="EMBL" id="JAQQWL010000013">
    <property type="protein sequence ID" value="KAK8042323.1"/>
    <property type="molecule type" value="Genomic_DNA"/>
</dbReference>
<dbReference type="PANTHER" id="PTHR10622">
    <property type="entry name" value="HET DOMAIN-CONTAINING PROTEIN"/>
    <property type="match status" value="1"/>
</dbReference>
<dbReference type="GeneID" id="92097278"/>
<name>A0ABR1T6U9_9PEZI</name>
<dbReference type="PANTHER" id="PTHR10622:SF12">
    <property type="entry name" value="HET DOMAIN-CONTAINING PROTEIN"/>
    <property type="match status" value="1"/>
</dbReference>
<dbReference type="Proteomes" id="UP001480595">
    <property type="component" value="Unassembled WGS sequence"/>
</dbReference>
<dbReference type="RefSeq" id="XP_066709176.1">
    <property type="nucleotide sequence ID" value="XM_066864215.1"/>
</dbReference>
<accession>A0ABR1T6U9</accession>
<evidence type="ECO:0000313" key="1">
    <source>
        <dbReference type="EMBL" id="KAK8042323.1"/>
    </source>
</evidence>
<sequence>MRFIDTTTFKFHELTDSEVRDLENGYSTLSHRWTWGSDEIKYHDILALDDKCVRFGEGARLRSDLDETCCINKTDSVELGEAINSMYRWYAESAICIAYLEDVASVEYTEQSEWFMRGWTLQELIAPKRLQFYNSHWSLLGDKSSLSDVLVRKTGIPADVLKNQKDPRACSVAQRMSWAAGRRQVVWRTALTA</sequence>
<organism evidence="1 2">
    <name type="scientific">Apiospora phragmitis</name>
    <dbReference type="NCBI Taxonomy" id="2905665"/>
    <lineage>
        <taxon>Eukaryota</taxon>
        <taxon>Fungi</taxon>
        <taxon>Dikarya</taxon>
        <taxon>Ascomycota</taxon>
        <taxon>Pezizomycotina</taxon>
        <taxon>Sordariomycetes</taxon>
        <taxon>Xylariomycetidae</taxon>
        <taxon>Amphisphaeriales</taxon>
        <taxon>Apiosporaceae</taxon>
        <taxon>Apiospora</taxon>
    </lineage>
</organism>
<gene>
    <name evidence="1" type="ORF">PG994_012806</name>
</gene>